<proteinExistence type="predicted"/>
<dbReference type="EMBL" id="CP042997">
    <property type="protein sequence ID" value="QEH34058.1"/>
    <property type="molecule type" value="Genomic_DNA"/>
</dbReference>
<sequence length="73" mass="7318">MERVTRKARAGPAVAVALAGLALHGCGGPGPTQGELSEEARAAVMKKRVDVQDRAASKAGRRGSPGASKGASH</sequence>
<organism evidence="2 3">
    <name type="scientific">Aquisphaera giovannonii</name>
    <dbReference type="NCBI Taxonomy" id="406548"/>
    <lineage>
        <taxon>Bacteria</taxon>
        <taxon>Pseudomonadati</taxon>
        <taxon>Planctomycetota</taxon>
        <taxon>Planctomycetia</taxon>
        <taxon>Isosphaerales</taxon>
        <taxon>Isosphaeraceae</taxon>
        <taxon>Aquisphaera</taxon>
    </lineage>
</organism>
<feature type="compositionally biased region" description="Basic and acidic residues" evidence="1">
    <location>
        <begin position="47"/>
        <end position="56"/>
    </location>
</feature>
<reference evidence="2 3" key="1">
    <citation type="submission" date="2019-08" db="EMBL/GenBank/DDBJ databases">
        <title>Deep-cultivation of Planctomycetes and their phenomic and genomic characterization uncovers novel biology.</title>
        <authorList>
            <person name="Wiegand S."/>
            <person name="Jogler M."/>
            <person name="Boedeker C."/>
            <person name="Pinto D."/>
            <person name="Vollmers J."/>
            <person name="Rivas-Marin E."/>
            <person name="Kohn T."/>
            <person name="Peeters S.H."/>
            <person name="Heuer A."/>
            <person name="Rast P."/>
            <person name="Oberbeckmann S."/>
            <person name="Bunk B."/>
            <person name="Jeske O."/>
            <person name="Meyerdierks A."/>
            <person name="Storesund J.E."/>
            <person name="Kallscheuer N."/>
            <person name="Luecker S."/>
            <person name="Lage O.M."/>
            <person name="Pohl T."/>
            <person name="Merkel B.J."/>
            <person name="Hornburger P."/>
            <person name="Mueller R.-W."/>
            <person name="Bruemmer F."/>
            <person name="Labrenz M."/>
            <person name="Spormann A.M."/>
            <person name="Op den Camp H."/>
            <person name="Overmann J."/>
            <person name="Amann R."/>
            <person name="Jetten M.S.M."/>
            <person name="Mascher T."/>
            <person name="Medema M.H."/>
            <person name="Devos D.P."/>
            <person name="Kaster A.-K."/>
            <person name="Ovreas L."/>
            <person name="Rohde M."/>
            <person name="Galperin M.Y."/>
            <person name="Jogler C."/>
        </authorList>
    </citation>
    <scope>NUCLEOTIDE SEQUENCE [LARGE SCALE GENOMIC DNA]</scope>
    <source>
        <strain evidence="2 3">OJF2</strain>
    </source>
</reference>
<evidence type="ECO:0000256" key="1">
    <source>
        <dbReference type="SAM" id="MobiDB-lite"/>
    </source>
</evidence>
<protein>
    <recommendedName>
        <fullName evidence="4">Lipoprotein</fullName>
    </recommendedName>
</protein>
<keyword evidence="3" id="KW-1185">Reference proteome</keyword>
<name>A0A5B9W0H2_9BACT</name>
<dbReference type="Proteomes" id="UP000324233">
    <property type="component" value="Chromosome"/>
</dbReference>
<dbReference type="AlphaFoldDB" id="A0A5B9W0H2"/>
<evidence type="ECO:0000313" key="3">
    <source>
        <dbReference type="Proteomes" id="UP000324233"/>
    </source>
</evidence>
<evidence type="ECO:0000313" key="2">
    <source>
        <dbReference type="EMBL" id="QEH34058.1"/>
    </source>
</evidence>
<gene>
    <name evidence="2" type="ORF">OJF2_25910</name>
</gene>
<accession>A0A5B9W0H2</accession>
<evidence type="ECO:0008006" key="4">
    <source>
        <dbReference type="Google" id="ProtNLM"/>
    </source>
</evidence>
<dbReference type="KEGG" id="agv:OJF2_25910"/>
<feature type="region of interest" description="Disordered" evidence="1">
    <location>
        <begin position="28"/>
        <end position="73"/>
    </location>
</feature>